<dbReference type="SUPFAM" id="SSF52768">
    <property type="entry name" value="Arginase/deacetylase"/>
    <property type="match status" value="1"/>
</dbReference>
<dbReference type="GO" id="GO:0045150">
    <property type="term" value="P:acetoin catabolic process"/>
    <property type="evidence" value="ECO:0007669"/>
    <property type="project" value="UniProtKB-UniPathway"/>
</dbReference>
<accession>A0A3P5X7V3</accession>
<keyword evidence="4" id="KW-0006">Acetoin catabolism</keyword>
<dbReference type="PANTHER" id="PTHR10625:SF10">
    <property type="entry name" value="HISTONE DEACETYLASE HDAC1"/>
    <property type="match status" value="1"/>
</dbReference>
<dbReference type="Gene3D" id="3.40.800.20">
    <property type="entry name" value="Histone deacetylase domain"/>
    <property type="match status" value="1"/>
</dbReference>
<comment type="pathway">
    <text evidence="1">Ketone degradation; acetoin degradation.</text>
</comment>
<dbReference type="Proteomes" id="UP000280861">
    <property type="component" value="Unassembled WGS sequence"/>
</dbReference>
<evidence type="ECO:0000256" key="1">
    <source>
        <dbReference type="ARBA" id="ARBA00005101"/>
    </source>
</evidence>
<dbReference type="InterPro" id="IPR023801">
    <property type="entry name" value="His_deacetylse_dom"/>
</dbReference>
<dbReference type="CDD" id="cd09994">
    <property type="entry name" value="HDAC_AcuC_like"/>
    <property type="match status" value="1"/>
</dbReference>
<evidence type="ECO:0000259" key="5">
    <source>
        <dbReference type="Pfam" id="PF00850"/>
    </source>
</evidence>
<feature type="domain" description="Histone deacetylase" evidence="5">
    <location>
        <begin position="31"/>
        <end position="327"/>
    </location>
</feature>
<dbReference type="InterPro" id="IPR037138">
    <property type="entry name" value="His_deacetylse_dom_sf"/>
</dbReference>
<dbReference type="PRINTS" id="PR01270">
    <property type="entry name" value="HDASUPER"/>
</dbReference>
<dbReference type="InterPro" id="IPR000286">
    <property type="entry name" value="HDACs"/>
</dbReference>
<sequence>MTYLPGLNPPAPPTTVSWSPALTAYNFGPSHPMAPARLDLTARLARSLGLFDLDHVAVVAPEVATDGQLEMVHSPEFVAAVRRVSADPTADEPDRGLGTTDDPAFAGMHEAAARIAGGSFEAASRILDGSALHAVNFGGGMHHANRDRASGFCIYNDAALAIQKLLDGGVSKVAYIDVDAHHGDGTESIFWDDPRVLTLSLHESGLSLFPGTGWANETGGPNAEGTAVNVAVPAGTGDGAWLRAFHAVVPQLIAAFAPEVIVSQHGCDSHRDDPLTNLKLSVDGQREAITAVGNLADRHCGGRWIATGGGGYSICEVVPRIWSHLIAIAAGRPVPLRTPVPEDWRAYVEDKFGIAAPGLMGDDVELWWRSWEAGFDPNDAVDRSVMATRKAVFPLHGLDPWFD</sequence>
<proteinExistence type="inferred from homology"/>
<gene>
    <name evidence="6" type="primary">acuC</name>
    <name evidence="6" type="ORF">PSET11_01364</name>
</gene>
<evidence type="ECO:0000313" key="6">
    <source>
        <dbReference type="EMBL" id="VDC24499.1"/>
    </source>
</evidence>
<dbReference type="EMBL" id="UXAU01000020">
    <property type="protein sequence ID" value="VDC24499.1"/>
    <property type="molecule type" value="Genomic_DNA"/>
</dbReference>
<evidence type="ECO:0000256" key="4">
    <source>
        <dbReference type="ARBA" id="ARBA00022627"/>
    </source>
</evidence>
<dbReference type="InterPro" id="IPR003085">
    <property type="entry name" value="AcuC"/>
</dbReference>
<dbReference type="PRINTS" id="PR01272">
    <property type="entry name" value="ACUCPROTEIN"/>
</dbReference>
<dbReference type="UniPathway" id="UPA00040"/>
<dbReference type="GO" id="GO:0040029">
    <property type="term" value="P:epigenetic regulation of gene expression"/>
    <property type="evidence" value="ECO:0007669"/>
    <property type="project" value="TreeGrafter"/>
</dbReference>
<keyword evidence="7" id="KW-1185">Reference proteome</keyword>
<dbReference type="Pfam" id="PF00850">
    <property type="entry name" value="Hist_deacetyl"/>
    <property type="match status" value="1"/>
</dbReference>
<dbReference type="AlphaFoldDB" id="A0A3P5X7V3"/>
<dbReference type="InterPro" id="IPR023696">
    <property type="entry name" value="Ureohydrolase_dom_sf"/>
</dbReference>
<dbReference type="PANTHER" id="PTHR10625">
    <property type="entry name" value="HISTONE DEACETYLASE HDAC1-RELATED"/>
    <property type="match status" value="1"/>
</dbReference>
<organism evidence="6 7">
    <name type="scientific">Arthrobacter ulcerisalmonis</name>
    <dbReference type="NCBI Taxonomy" id="2483813"/>
    <lineage>
        <taxon>Bacteria</taxon>
        <taxon>Bacillati</taxon>
        <taxon>Actinomycetota</taxon>
        <taxon>Actinomycetes</taxon>
        <taxon>Micrococcales</taxon>
        <taxon>Micrococcaceae</taxon>
        <taxon>Arthrobacter</taxon>
    </lineage>
</organism>
<name>A0A3P5X7V3_9MICC</name>
<comment type="similarity">
    <text evidence="2">Belongs to the histone deacetylase family.</text>
</comment>
<evidence type="ECO:0000256" key="3">
    <source>
        <dbReference type="ARBA" id="ARBA00020218"/>
    </source>
</evidence>
<reference evidence="6 7" key="1">
    <citation type="submission" date="2018-11" db="EMBL/GenBank/DDBJ databases">
        <authorList>
            <person name="Criscuolo A."/>
        </authorList>
    </citation>
    <scope>NUCLEOTIDE SEQUENCE [LARGE SCALE GENOMIC DNA]</scope>
    <source>
        <strain evidence="6">AT11b</strain>
    </source>
</reference>
<dbReference type="RefSeq" id="WP_124091329.1">
    <property type="nucleotide sequence ID" value="NZ_CBCRYA010000004.1"/>
</dbReference>
<evidence type="ECO:0000256" key="2">
    <source>
        <dbReference type="ARBA" id="ARBA00005947"/>
    </source>
</evidence>
<dbReference type="GO" id="GO:0004407">
    <property type="term" value="F:histone deacetylase activity"/>
    <property type="evidence" value="ECO:0007669"/>
    <property type="project" value="TreeGrafter"/>
</dbReference>
<dbReference type="OrthoDB" id="9808367at2"/>
<protein>
    <recommendedName>
        <fullName evidence="3">Acetoin utilization protein AcuC</fullName>
    </recommendedName>
</protein>
<evidence type="ECO:0000313" key="7">
    <source>
        <dbReference type="Proteomes" id="UP000280861"/>
    </source>
</evidence>